<protein>
    <submittedName>
        <fullName evidence="1">Uncharacterized protein</fullName>
    </submittedName>
</protein>
<gene>
    <name evidence="1" type="ORF">BJX63DRAFT_47014</name>
</gene>
<evidence type="ECO:0000313" key="1">
    <source>
        <dbReference type="EMBL" id="KAL2818906.1"/>
    </source>
</evidence>
<comment type="caution">
    <text evidence="1">The sequence shown here is derived from an EMBL/GenBank/DDBJ whole genome shotgun (WGS) entry which is preliminary data.</text>
</comment>
<dbReference type="Proteomes" id="UP001610334">
    <property type="component" value="Unassembled WGS sequence"/>
</dbReference>
<name>A0ABR4HU19_9EURO</name>
<proteinExistence type="predicted"/>
<organism evidence="1 2">
    <name type="scientific">Aspergillus granulosus</name>
    <dbReference type="NCBI Taxonomy" id="176169"/>
    <lineage>
        <taxon>Eukaryota</taxon>
        <taxon>Fungi</taxon>
        <taxon>Dikarya</taxon>
        <taxon>Ascomycota</taxon>
        <taxon>Pezizomycotina</taxon>
        <taxon>Eurotiomycetes</taxon>
        <taxon>Eurotiomycetidae</taxon>
        <taxon>Eurotiales</taxon>
        <taxon>Aspergillaceae</taxon>
        <taxon>Aspergillus</taxon>
        <taxon>Aspergillus subgen. Nidulantes</taxon>
    </lineage>
</organism>
<reference evidence="1 2" key="1">
    <citation type="submission" date="2024-07" db="EMBL/GenBank/DDBJ databases">
        <title>Section-level genome sequencing and comparative genomics of Aspergillus sections Usti and Cavernicolus.</title>
        <authorList>
            <consortium name="Lawrence Berkeley National Laboratory"/>
            <person name="Nybo J.L."/>
            <person name="Vesth T.C."/>
            <person name="Theobald S."/>
            <person name="Frisvad J.C."/>
            <person name="Larsen T.O."/>
            <person name="Kjaerboelling I."/>
            <person name="Rothschild-Mancinelli K."/>
            <person name="Lyhne E.K."/>
            <person name="Kogle M.E."/>
            <person name="Barry K."/>
            <person name="Clum A."/>
            <person name="Na H."/>
            <person name="Ledsgaard L."/>
            <person name="Lin J."/>
            <person name="Lipzen A."/>
            <person name="Kuo A."/>
            <person name="Riley R."/>
            <person name="Mondo S."/>
            <person name="Labutti K."/>
            <person name="Haridas S."/>
            <person name="Pangalinan J."/>
            <person name="Salamov A.A."/>
            <person name="Simmons B.A."/>
            <person name="Magnuson J.K."/>
            <person name="Chen J."/>
            <person name="Drula E."/>
            <person name="Henrissat B."/>
            <person name="Wiebenga A."/>
            <person name="Lubbers R.J."/>
            <person name="Gomes A.C."/>
            <person name="Makela M.R."/>
            <person name="Stajich J."/>
            <person name="Grigoriev I.V."/>
            <person name="Mortensen U.H."/>
            <person name="De Vries R.P."/>
            <person name="Baker S.E."/>
            <person name="Andersen M.R."/>
        </authorList>
    </citation>
    <scope>NUCLEOTIDE SEQUENCE [LARGE SCALE GENOMIC DNA]</scope>
    <source>
        <strain evidence="1 2">CBS 588.65</strain>
    </source>
</reference>
<dbReference type="EMBL" id="JBFXLT010000012">
    <property type="protein sequence ID" value="KAL2818906.1"/>
    <property type="molecule type" value="Genomic_DNA"/>
</dbReference>
<evidence type="ECO:0000313" key="2">
    <source>
        <dbReference type="Proteomes" id="UP001610334"/>
    </source>
</evidence>
<sequence length="247" mass="28062">MTAQVVFDPSVPNPVSYLLAFGLRSQRYTKLANGSIPFSSFLTVECAHYIYHLWTPTLAPIHPRVVRTGNRWRYLRRIHPVVRCCVSHEWRTKYVVDVPASLSVAPSGRGRQVAATGRIESHVGLSIPSLNERRQLAARETRSILQRSGNKLSPPPVIQPMWLERNHSVPVTQLTSILHVQASPIPGSRQWRPQVDALVSEFLFYFQNRITLSRSYGGVQQQLLLLLKSMDGVLWPLLSFQTEYNGR</sequence>
<keyword evidence="2" id="KW-1185">Reference proteome</keyword>
<accession>A0ABR4HU19</accession>